<evidence type="ECO:0000313" key="2">
    <source>
        <dbReference type="EMBL" id="KAK0367795.1"/>
    </source>
</evidence>
<gene>
    <name evidence="2" type="ORF">CLIM01_14848</name>
</gene>
<feature type="region of interest" description="Disordered" evidence="1">
    <location>
        <begin position="68"/>
        <end position="90"/>
    </location>
</feature>
<protein>
    <submittedName>
        <fullName evidence="2">Uncharacterized protein</fullName>
    </submittedName>
</protein>
<sequence length="90" mass="9218">MSSPNRNANLPDGAFITTFNGKRSTCLDEYVSLDIDNTLDDAIDTPSASELITASASSSCNARSCSSAAASSTTANNTTAAATTTSCFDH</sequence>
<accession>A0ABQ9P6R5</accession>
<name>A0ABQ9P6R5_9PEZI</name>
<dbReference type="Proteomes" id="UP001169217">
    <property type="component" value="Unassembled WGS sequence"/>
</dbReference>
<evidence type="ECO:0000256" key="1">
    <source>
        <dbReference type="SAM" id="MobiDB-lite"/>
    </source>
</evidence>
<proteinExistence type="predicted"/>
<keyword evidence="3" id="KW-1185">Reference proteome</keyword>
<comment type="caution">
    <text evidence="2">The sequence shown here is derived from an EMBL/GenBank/DDBJ whole genome shotgun (WGS) entry which is preliminary data.</text>
</comment>
<evidence type="ECO:0000313" key="3">
    <source>
        <dbReference type="Proteomes" id="UP001169217"/>
    </source>
</evidence>
<reference evidence="2" key="1">
    <citation type="submission" date="2023-04" db="EMBL/GenBank/DDBJ databases">
        <title>Colletotrichum limetticola genome sequence.</title>
        <authorList>
            <person name="Baroncelli R."/>
        </authorList>
    </citation>
    <scope>NUCLEOTIDE SEQUENCE</scope>
    <source>
        <strain evidence="2">KLA-Anderson</strain>
    </source>
</reference>
<dbReference type="EMBL" id="JARUPT010001083">
    <property type="protein sequence ID" value="KAK0367795.1"/>
    <property type="molecule type" value="Genomic_DNA"/>
</dbReference>
<organism evidence="2 3">
    <name type="scientific">Colletotrichum limetticola</name>
    <dbReference type="NCBI Taxonomy" id="1209924"/>
    <lineage>
        <taxon>Eukaryota</taxon>
        <taxon>Fungi</taxon>
        <taxon>Dikarya</taxon>
        <taxon>Ascomycota</taxon>
        <taxon>Pezizomycotina</taxon>
        <taxon>Sordariomycetes</taxon>
        <taxon>Hypocreomycetidae</taxon>
        <taxon>Glomerellales</taxon>
        <taxon>Glomerellaceae</taxon>
        <taxon>Colletotrichum</taxon>
        <taxon>Colletotrichum acutatum species complex</taxon>
    </lineage>
</organism>